<dbReference type="Gene3D" id="3.90.1150.10">
    <property type="entry name" value="Aspartate Aminotransferase, domain 1"/>
    <property type="match status" value="1"/>
</dbReference>
<dbReference type="RefSeq" id="WP_269421419.1">
    <property type="nucleotide sequence ID" value="NZ_JAPWGY010000001.1"/>
</dbReference>
<accession>A0ABT4LDP5</accession>
<dbReference type="PANTHER" id="PTHR48097:SF9">
    <property type="entry name" value="L-THREONINE ALDOLASE"/>
    <property type="match status" value="1"/>
</dbReference>
<comment type="similarity">
    <text evidence="2">Belongs to the threonine aldolase family.</text>
</comment>
<protein>
    <submittedName>
        <fullName evidence="6">Beta-eliminating lyase-related protein</fullName>
    </submittedName>
</protein>
<evidence type="ECO:0000256" key="2">
    <source>
        <dbReference type="ARBA" id="ARBA00006966"/>
    </source>
</evidence>
<keyword evidence="7" id="KW-1185">Reference proteome</keyword>
<name>A0ABT4LDP5_9PROT</name>
<evidence type="ECO:0000313" key="7">
    <source>
        <dbReference type="Proteomes" id="UP001069802"/>
    </source>
</evidence>
<dbReference type="PANTHER" id="PTHR48097">
    <property type="entry name" value="L-THREONINE ALDOLASE-RELATED"/>
    <property type="match status" value="1"/>
</dbReference>
<organism evidence="6 7">
    <name type="scientific">Kiloniella laminariae</name>
    <dbReference type="NCBI Taxonomy" id="454162"/>
    <lineage>
        <taxon>Bacteria</taxon>
        <taxon>Pseudomonadati</taxon>
        <taxon>Pseudomonadota</taxon>
        <taxon>Alphaproteobacteria</taxon>
        <taxon>Rhodospirillales</taxon>
        <taxon>Kiloniellaceae</taxon>
        <taxon>Kiloniella</taxon>
    </lineage>
</organism>
<comment type="cofactor">
    <cofactor evidence="1">
        <name>pyridoxal 5'-phosphate</name>
        <dbReference type="ChEBI" id="CHEBI:597326"/>
    </cofactor>
</comment>
<dbReference type="GO" id="GO:0016829">
    <property type="term" value="F:lyase activity"/>
    <property type="evidence" value="ECO:0007669"/>
    <property type="project" value="UniProtKB-KW"/>
</dbReference>
<dbReference type="Gene3D" id="3.40.640.10">
    <property type="entry name" value="Type I PLP-dependent aspartate aminotransferase-like (Major domain)"/>
    <property type="match status" value="1"/>
</dbReference>
<dbReference type="InterPro" id="IPR015422">
    <property type="entry name" value="PyrdxlP-dep_Trfase_small"/>
</dbReference>
<dbReference type="SUPFAM" id="SSF53383">
    <property type="entry name" value="PLP-dependent transferases"/>
    <property type="match status" value="1"/>
</dbReference>
<dbReference type="Pfam" id="PF01212">
    <property type="entry name" value="Beta_elim_lyase"/>
    <property type="match status" value="1"/>
</dbReference>
<comment type="subunit">
    <text evidence="3">Homotetramer.</text>
</comment>
<dbReference type="InterPro" id="IPR015421">
    <property type="entry name" value="PyrdxlP-dep_Trfase_major"/>
</dbReference>
<dbReference type="NCBIfam" id="NF041359">
    <property type="entry name" value="GntG_guanitoxin"/>
    <property type="match status" value="1"/>
</dbReference>
<evidence type="ECO:0000313" key="6">
    <source>
        <dbReference type="EMBL" id="MCZ4279204.1"/>
    </source>
</evidence>
<dbReference type="PIRSF" id="PIRSF017617">
    <property type="entry name" value="Thr_aldolase"/>
    <property type="match status" value="1"/>
</dbReference>
<dbReference type="Proteomes" id="UP001069802">
    <property type="component" value="Unassembled WGS sequence"/>
</dbReference>
<dbReference type="InterPro" id="IPR001597">
    <property type="entry name" value="ArAA_b-elim_lyase/Thr_aldolase"/>
</dbReference>
<reference evidence="6" key="1">
    <citation type="submission" date="2022-12" db="EMBL/GenBank/DDBJ databases">
        <title>Bacterial isolates from different developmental stages of Nematostella vectensis.</title>
        <authorList>
            <person name="Fraune S."/>
        </authorList>
    </citation>
    <scope>NUCLEOTIDE SEQUENCE</scope>
    <source>
        <strain evidence="6">G21630-S1</strain>
    </source>
</reference>
<dbReference type="InterPro" id="IPR023603">
    <property type="entry name" value="Low_specificity_L-TA-like"/>
</dbReference>
<evidence type="ECO:0000256" key="4">
    <source>
        <dbReference type="ARBA" id="ARBA00022898"/>
    </source>
</evidence>
<proteinExistence type="inferred from homology"/>
<evidence type="ECO:0000259" key="5">
    <source>
        <dbReference type="Pfam" id="PF01212"/>
    </source>
</evidence>
<sequence>MRPIDFRSDTLTTPCKAMRTHMAAAEVGDDYYREDPSIRALEDYTAELLGKEAALFVLSGTMGNLLSVRAQVPPGSAALVSSSSHLHLNETGHLASICGITSYPMATPDGRYPLSELEKTWPISSPGQRPSVLNPRLKLIAIENTHNGEGGRCLDLAYLQDLRCFANARSLTFHMDGARFFNAVVSLGVKPSELAAPLQSISFCLSKGLGAPGGAMIAGDRDFIEEARHWRQMVGGGMRQAGVLAAAGLFALQQNVNRLADDHANAMRLAQGLCSLGLVVDLPAIETNIVMAYLPDHLPKPDKFHEILTREAVLVLPPKGNRLRFATHKDLSTDDIDLALSRIGEIVNRDRRFQ</sequence>
<dbReference type="InterPro" id="IPR015424">
    <property type="entry name" value="PyrdxlP-dep_Trfase"/>
</dbReference>
<evidence type="ECO:0000256" key="1">
    <source>
        <dbReference type="ARBA" id="ARBA00001933"/>
    </source>
</evidence>
<dbReference type="EMBL" id="JAPWGY010000001">
    <property type="protein sequence ID" value="MCZ4279204.1"/>
    <property type="molecule type" value="Genomic_DNA"/>
</dbReference>
<keyword evidence="4" id="KW-0663">Pyridoxal phosphate</keyword>
<gene>
    <name evidence="6" type="ORF">O4H49_00350</name>
</gene>
<keyword evidence="6" id="KW-0456">Lyase</keyword>
<comment type="caution">
    <text evidence="6">The sequence shown here is derived from an EMBL/GenBank/DDBJ whole genome shotgun (WGS) entry which is preliminary data.</text>
</comment>
<feature type="domain" description="Aromatic amino acid beta-eliminating lyase/threonine aldolase" evidence="5">
    <location>
        <begin position="5"/>
        <end position="294"/>
    </location>
</feature>
<evidence type="ECO:0000256" key="3">
    <source>
        <dbReference type="ARBA" id="ARBA00011881"/>
    </source>
</evidence>